<reference evidence="1 2" key="1">
    <citation type="submission" date="2020-07" db="EMBL/GenBank/DDBJ databases">
        <title>Sequencing the genomes of 1000 actinobacteria strains.</title>
        <authorList>
            <person name="Klenk H.-P."/>
        </authorList>
    </citation>
    <scope>NUCLEOTIDE SEQUENCE [LARGE SCALE GENOMIC DNA]</scope>
    <source>
        <strain evidence="1 2">DSM 23819</strain>
    </source>
</reference>
<dbReference type="EMBL" id="JACCAA010000001">
    <property type="protein sequence ID" value="NYG57376.1"/>
    <property type="molecule type" value="Genomic_DNA"/>
</dbReference>
<gene>
    <name evidence="1" type="ORF">BJ980_000299</name>
</gene>
<name>A0A7Y9RXT4_9ACTN</name>
<comment type="caution">
    <text evidence="1">The sequence shown here is derived from an EMBL/GenBank/DDBJ whole genome shotgun (WGS) entry which is preliminary data.</text>
</comment>
<dbReference type="AlphaFoldDB" id="A0A7Y9RXT4"/>
<keyword evidence="2" id="KW-1185">Reference proteome</keyword>
<accession>A0A7Y9RXT4</accession>
<dbReference type="Proteomes" id="UP000540656">
    <property type="component" value="Unassembled WGS sequence"/>
</dbReference>
<organism evidence="1 2">
    <name type="scientific">Nocardioides daedukensis</name>
    <dbReference type="NCBI Taxonomy" id="634462"/>
    <lineage>
        <taxon>Bacteria</taxon>
        <taxon>Bacillati</taxon>
        <taxon>Actinomycetota</taxon>
        <taxon>Actinomycetes</taxon>
        <taxon>Propionibacteriales</taxon>
        <taxon>Nocardioidaceae</taxon>
        <taxon>Nocardioides</taxon>
    </lineage>
</organism>
<evidence type="ECO:0000313" key="2">
    <source>
        <dbReference type="Proteomes" id="UP000540656"/>
    </source>
</evidence>
<protein>
    <recommendedName>
        <fullName evidence="3">PKD domain-containing protein</fullName>
    </recommendedName>
</protein>
<evidence type="ECO:0008006" key="3">
    <source>
        <dbReference type="Google" id="ProtNLM"/>
    </source>
</evidence>
<proteinExistence type="predicted"/>
<evidence type="ECO:0000313" key="1">
    <source>
        <dbReference type="EMBL" id="NYG57376.1"/>
    </source>
</evidence>
<sequence length="120" mass="13282">MDTLFSTRAEQYDQSLTLLGRNVTLRITPTQFVWNTGDGGSFTTTTPGIPYEKGRPMSDYVSYKYLQPAKRLTPSVNVVWRAQYSVEGRPWQPVNGTVTTTGPGAPLRVREAIPVLTSGD</sequence>
<dbReference type="RefSeq" id="WP_179500661.1">
    <property type="nucleotide sequence ID" value="NZ_JACCAA010000001.1"/>
</dbReference>